<name>A0A9N9IYR3_FUNMO</name>
<feature type="non-terminal residue" evidence="1">
    <location>
        <position position="1"/>
    </location>
</feature>
<evidence type="ECO:0000313" key="2">
    <source>
        <dbReference type="Proteomes" id="UP000789375"/>
    </source>
</evidence>
<evidence type="ECO:0000313" key="1">
    <source>
        <dbReference type="EMBL" id="CAG8754061.1"/>
    </source>
</evidence>
<reference evidence="1" key="1">
    <citation type="submission" date="2021-06" db="EMBL/GenBank/DDBJ databases">
        <authorList>
            <person name="Kallberg Y."/>
            <person name="Tangrot J."/>
            <person name="Rosling A."/>
        </authorList>
    </citation>
    <scope>NUCLEOTIDE SEQUENCE</scope>
    <source>
        <strain evidence="1">87-6 pot B 2015</strain>
    </source>
</reference>
<comment type="caution">
    <text evidence="1">The sequence shown here is derived from an EMBL/GenBank/DDBJ whole genome shotgun (WGS) entry which is preliminary data.</text>
</comment>
<protein>
    <submittedName>
        <fullName evidence="1">8962_t:CDS:1</fullName>
    </submittedName>
</protein>
<accession>A0A9N9IYR3</accession>
<feature type="non-terminal residue" evidence="1">
    <location>
        <position position="47"/>
    </location>
</feature>
<keyword evidence="2" id="KW-1185">Reference proteome</keyword>
<dbReference type="AlphaFoldDB" id="A0A9N9IYR3"/>
<proteinExistence type="predicted"/>
<organism evidence="1 2">
    <name type="scientific">Funneliformis mosseae</name>
    <name type="common">Endomycorrhizal fungus</name>
    <name type="synonym">Glomus mosseae</name>
    <dbReference type="NCBI Taxonomy" id="27381"/>
    <lineage>
        <taxon>Eukaryota</taxon>
        <taxon>Fungi</taxon>
        <taxon>Fungi incertae sedis</taxon>
        <taxon>Mucoromycota</taxon>
        <taxon>Glomeromycotina</taxon>
        <taxon>Glomeromycetes</taxon>
        <taxon>Glomerales</taxon>
        <taxon>Glomeraceae</taxon>
        <taxon>Funneliformis</taxon>
    </lineage>
</organism>
<gene>
    <name evidence="1" type="ORF">FMOSSE_LOCUS16803</name>
</gene>
<sequence length="47" mass="5473">KKKAAHDWPLAMSNFPIKFLAYLDRIILLKISHMQNSDKSKDNTESK</sequence>
<dbReference type="EMBL" id="CAJVPP010026595">
    <property type="protein sequence ID" value="CAG8754061.1"/>
    <property type="molecule type" value="Genomic_DNA"/>
</dbReference>
<dbReference type="Proteomes" id="UP000789375">
    <property type="component" value="Unassembled WGS sequence"/>
</dbReference>